<dbReference type="InterPro" id="IPR007197">
    <property type="entry name" value="rSAM"/>
</dbReference>
<dbReference type="SMART" id="SM00729">
    <property type="entry name" value="Elp3"/>
    <property type="match status" value="1"/>
</dbReference>
<dbReference type="EMBL" id="LSGP01000013">
    <property type="protein sequence ID" value="KYZ76950.1"/>
    <property type="molecule type" value="Genomic_DNA"/>
</dbReference>
<evidence type="ECO:0000256" key="2">
    <source>
        <dbReference type="ARBA" id="ARBA00022485"/>
    </source>
</evidence>
<evidence type="ECO:0000313" key="15">
    <source>
        <dbReference type="Proteomes" id="UP000076268"/>
    </source>
</evidence>
<dbReference type="InterPro" id="IPR013483">
    <property type="entry name" value="MoaA"/>
</dbReference>
<evidence type="ECO:0000256" key="5">
    <source>
        <dbReference type="ARBA" id="ARBA00022741"/>
    </source>
</evidence>
<comment type="caution">
    <text evidence="14">The sequence shown here is derived from an EMBL/GenBank/DDBJ whole genome shotgun (WGS) entry which is preliminary data.</text>
</comment>
<dbReference type="PANTHER" id="PTHR22960:SF0">
    <property type="entry name" value="MOLYBDENUM COFACTOR BIOSYNTHESIS PROTEIN 1"/>
    <property type="match status" value="1"/>
</dbReference>
<feature type="binding site" evidence="12">
    <location>
        <position position="24"/>
    </location>
    <ligand>
        <name>[4Fe-4S] cluster</name>
        <dbReference type="ChEBI" id="CHEBI:49883"/>
        <label>1</label>
        <note>4Fe-4S-S-AdoMet</note>
    </ligand>
</feature>
<dbReference type="GO" id="GO:1904047">
    <property type="term" value="F:S-adenosyl-L-methionine binding"/>
    <property type="evidence" value="ECO:0007669"/>
    <property type="project" value="UniProtKB-UniRule"/>
</dbReference>
<reference evidence="14 15" key="1">
    <citation type="submission" date="2016-02" db="EMBL/GenBank/DDBJ databases">
        <title>Anaerosporomusa subterraneum gen. nov., sp. nov., a spore-forming obligate anaerobe isolated from saprolite.</title>
        <authorList>
            <person name="Choi J.K."/>
            <person name="Shah M."/>
            <person name="Yee N."/>
        </authorList>
    </citation>
    <scope>NUCLEOTIDE SEQUENCE [LARGE SCALE GENOMIC DNA]</scope>
    <source>
        <strain evidence="14 15">RU4</strain>
    </source>
</reference>
<comment type="pathway">
    <text evidence="12">Cofactor biosynthesis; molybdopterin biosynthesis.</text>
</comment>
<evidence type="ECO:0000256" key="9">
    <source>
        <dbReference type="ARBA" id="ARBA00023150"/>
    </source>
</evidence>
<dbReference type="PANTHER" id="PTHR22960">
    <property type="entry name" value="MOLYBDOPTERIN COFACTOR SYNTHESIS PROTEIN A"/>
    <property type="match status" value="1"/>
</dbReference>
<evidence type="ECO:0000256" key="4">
    <source>
        <dbReference type="ARBA" id="ARBA00022723"/>
    </source>
</evidence>
<dbReference type="Pfam" id="PF06463">
    <property type="entry name" value="Mob_synth_C"/>
    <property type="match status" value="1"/>
</dbReference>
<protein>
    <recommendedName>
        <fullName evidence="1 12">GTP 3',8-cyclase</fullName>
        <ecNumber evidence="1 12">4.1.99.22</ecNumber>
    </recommendedName>
    <alternativeName>
        <fullName evidence="12">Molybdenum cofactor biosynthesis protein A</fullName>
    </alternativeName>
</protein>
<feature type="binding site" evidence="12">
    <location>
        <position position="26"/>
    </location>
    <ligand>
        <name>S-adenosyl-L-methionine</name>
        <dbReference type="ChEBI" id="CHEBI:59789"/>
    </ligand>
</feature>
<feature type="binding site" evidence="12">
    <location>
        <position position="13"/>
    </location>
    <ligand>
        <name>GTP</name>
        <dbReference type="ChEBI" id="CHEBI:37565"/>
    </ligand>
</feature>
<dbReference type="NCBIfam" id="NF001199">
    <property type="entry name" value="PRK00164.2-1"/>
    <property type="match status" value="1"/>
</dbReference>
<feature type="binding site" evidence="12">
    <location>
        <begin position="257"/>
        <end position="259"/>
    </location>
    <ligand>
        <name>GTP</name>
        <dbReference type="ChEBI" id="CHEBI:37565"/>
    </ligand>
</feature>
<keyword evidence="4 12" id="KW-0479">Metal-binding</keyword>
<dbReference type="GO" id="GO:0061799">
    <property type="term" value="F:cyclic pyranopterin monophosphate synthase activity"/>
    <property type="evidence" value="ECO:0007669"/>
    <property type="project" value="TreeGrafter"/>
</dbReference>
<dbReference type="Proteomes" id="UP000076268">
    <property type="component" value="Unassembled WGS sequence"/>
</dbReference>
<dbReference type="InterPro" id="IPR006638">
    <property type="entry name" value="Elp3/MiaA/NifB-like_rSAM"/>
</dbReference>
<name>A0A154BSZ7_ANASB</name>
<feature type="binding site" evidence="12">
    <location>
        <position position="269"/>
    </location>
    <ligand>
        <name>[4Fe-4S] cluster</name>
        <dbReference type="ChEBI" id="CHEBI:49883"/>
        <label>2</label>
        <note>4Fe-4S-substrate</note>
    </ligand>
</feature>
<evidence type="ECO:0000256" key="10">
    <source>
        <dbReference type="ARBA" id="ARBA00023239"/>
    </source>
</evidence>
<feature type="binding site" evidence="12">
    <location>
        <position position="118"/>
    </location>
    <ligand>
        <name>S-adenosyl-L-methionine</name>
        <dbReference type="ChEBI" id="CHEBI:59789"/>
    </ligand>
</feature>
<dbReference type="SFLD" id="SFLDG01386">
    <property type="entry name" value="main_SPASM_domain-containing"/>
    <property type="match status" value="1"/>
</dbReference>
<organism evidence="14 15">
    <name type="scientific">Anaerosporomusa subterranea</name>
    <dbReference type="NCBI Taxonomy" id="1794912"/>
    <lineage>
        <taxon>Bacteria</taxon>
        <taxon>Bacillati</taxon>
        <taxon>Bacillota</taxon>
        <taxon>Negativicutes</taxon>
        <taxon>Acetonemataceae</taxon>
        <taxon>Anaerosporomusa</taxon>
    </lineage>
</organism>
<feature type="binding site" evidence="12">
    <location>
        <position position="67"/>
    </location>
    <ligand>
        <name>S-adenosyl-L-methionine</name>
        <dbReference type="ChEBI" id="CHEBI:59789"/>
    </ligand>
</feature>
<dbReference type="UniPathway" id="UPA00344"/>
<dbReference type="Pfam" id="PF04055">
    <property type="entry name" value="Radical_SAM"/>
    <property type="match status" value="1"/>
</dbReference>
<feature type="binding site" evidence="12">
    <location>
        <position position="252"/>
    </location>
    <ligand>
        <name>[4Fe-4S] cluster</name>
        <dbReference type="ChEBI" id="CHEBI:49883"/>
        <label>2</label>
        <note>4Fe-4S-substrate</note>
    </ligand>
</feature>
<dbReference type="PROSITE" id="PS01305">
    <property type="entry name" value="MOAA_NIFB_PQQE"/>
    <property type="match status" value="1"/>
</dbReference>
<keyword evidence="7 12" id="KW-0411">Iron-sulfur</keyword>
<dbReference type="OrthoDB" id="9763993at2"/>
<feature type="binding site" evidence="12">
    <location>
        <position position="189"/>
    </location>
    <ligand>
        <name>S-adenosyl-L-methionine</name>
        <dbReference type="ChEBI" id="CHEBI:59789"/>
    </ligand>
</feature>
<evidence type="ECO:0000256" key="8">
    <source>
        <dbReference type="ARBA" id="ARBA00023134"/>
    </source>
</evidence>
<keyword evidence="15" id="KW-1185">Reference proteome</keyword>
<feature type="binding site" evidence="12">
    <location>
        <position position="94"/>
    </location>
    <ligand>
        <name>GTP</name>
        <dbReference type="ChEBI" id="CHEBI:37565"/>
    </ligand>
</feature>
<dbReference type="CDD" id="cd21117">
    <property type="entry name" value="Twitch_MoaA"/>
    <property type="match status" value="1"/>
</dbReference>
<dbReference type="NCBIfam" id="TIGR02666">
    <property type="entry name" value="moaA"/>
    <property type="match status" value="1"/>
</dbReference>
<accession>A0A154BSZ7</accession>
<dbReference type="EC" id="4.1.99.22" evidence="1 12"/>
<dbReference type="InterPro" id="IPR058240">
    <property type="entry name" value="rSAM_sf"/>
</dbReference>
<dbReference type="PROSITE" id="PS51918">
    <property type="entry name" value="RADICAL_SAM"/>
    <property type="match status" value="1"/>
</dbReference>
<gene>
    <name evidence="12" type="primary">moaA</name>
    <name evidence="14" type="ORF">AXX12_02055</name>
</gene>
<dbReference type="InterPro" id="IPR000385">
    <property type="entry name" value="MoaA_NifB_PqqE_Fe-S-bd_CS"/>
</dbReference>
<comment type="function">
    <text evidence="12">Catalyzes the cyclization of GTP to (8S)-3',8-cyclo-7,8-dihydroguanosine 5'-triphosphate.</text>
</comment>
<dbReference type="GO" id="GO:0006777">
    <property type="term" value="P:Mo-molybdopterin cofactor biosynthetic process"/>
    <property type="evidence" value="ECO:0007669"/>
    <property type="project" value="UniProtKB-UniRule"/>
</dbReference>
<evidence type="ECO:0000313" key="14">
    <source>
        <dbReference type="EMBL" id="KYZ76950.1"/>
    </source>
</evidence>
<keyword evidence="2 12" id="KW-0004">4Fe-4S</keyword>
<keyword evidence="10 12" id="KW-0456">Lyase</keyword>
<keyword evidence="3 12" id="KW-0949">S-adenosyl-L-methionine</keyword>
<keyword evidence="5 12" id="KW-0547">Nucleotide-binding</keyword>
<feature type="binding site" evidence="12">
    <location>
        <position position="20"/>
    </location>
    <ligand>
        <name>[4Fe-4S] cluster</name>
        <dbReference type="ChEBI" id="CHEBI:49883"/>
        <label>1</label>
        <note>4Fe-4S-S-AdoMet</note>
    </ligand>
</feature>
<evidence type="ECO:0000256" key="1">
    <source>
        <dbReference type="ARBA" id="ARBA00012167"/>
    </source>
</evidence>
<comment type="cofactor">
    <cofactor evidence="12">
        <name>[4Fe-4S] cluster</name>
        <dbReference type="ChEBI" id="CHEBI:49883"/>
    </cofactor>
    <text evidence="12">Binds 2 [4Fe-4S] clusters. Binds 1 [4Fe-4S] cluster coordinated with 3 cysteines and an exchangeable S-adenosyl-L-methionine and 1 [4Fe-4S] cluster coordinated with 3 cysteines and the GTP-derived substrate.</text>
</comment>
<feature type="binding site" evidence="12">
    <location>
        <position position="63"/>
    </location>
    <ligand>
        <name>GTP</name>
        <dbReference type="ChEBI" id="CHEBI:37565"/>
    </ligand>
</feature>
<evidence type="ECO:0000256" key="6">
    <source>
        <dbReference type="ARBA" id="ARBA00023004"/>
    </source>
</evidence>
<proteinExistence type="inferred from homology"/>
<dbReference type="InterPro" id="IPR040064">
    <property type="entry name" value="MoaA-like"/>
</dbReference>
<dbReference type="GO" id="GO:0005525">
    <property type="term" value="F:GTP binding"/>
    <property type="evidence" value="ECO:0007669"/>
    <property type="project" value="UniProtKB-UniRule"/>
</dbReference>
<dbReference type="STRING" id="1794912.AXX12_02055"/>
<dbReference type="SFLD" id="SFLDS00029">
    <property type="entry name" value="Radical_SAM"/>
    <property type="match status" value="1"/>
</dbReference>
<dbReference type="Gene3D" id="3.20.20.70">
    <property type="entry name" value="Aldolase class I"/>
    <property type="match status" value="1"/>
</dbReference>
<dbReference type="InterPro" id="IPR010505">
    <property type="entry name" value="MoaA_twitch"/>
</dbReference>
<dbReference type="AlphaFoldDB" id="A0A154BSZ7"/>
<keyword evidence="8 12" id="KW-0342">GTP-binding</keyword>
<evidence type="ECO:0000256" key="3">
    <source>
        <dbReference type="ARBA" id="ARBA00022691"/>
    </source>
</evidence>
<evidence type="ECO:0000259" key="13">
    <source>
        <dbReference type="PROSITE" id="PS51918"/>
    </source>
</evidence>
<dbReference type="SFLD" id="SFLDG01383">
    <property type="entry name" value="cyclic_pyranopterin_phosphate"/>
    <property type="match status" value="1"/>
</dbReference>
<keyword evidence="6 12" id="KW-0408">Iron</keyword>
<dbReference type="InterPro" id="IPR050105">
    <property type="entry name" value="MoCo_biosynth_MoaA/MoaC"/>
</dbReference>
<dbReference type="GO" id="GO:0061798">
    <property type="term" value="F:GTP 3',8'-cyclase activity"/>
    <property type="evidence" value="ECO:0007669"/>
    <property type="project" value="UniProtKB-UniRule"/>
</dbReference>
<dbReference type="SUPFAM" id="SSF102114">
    <property type="entry name" value="Radical SAM enzymes"/>
    <property type="match status" value="1"/>
</dbReference>
<feature type="binding site" evidence="12">
    <location>
        <position position="27"/>
    </location>
    <ligand>
        <name>[4Fe-4S] cluster</name>
        <dbReference type="ChEBI" id="CHEBI:49883"/>
        <label>1</label>
        <note>4Fe-4S-S-AdoMet</note>
    </ligand>
</feature>
<dbReference type="SFLD" id="SFLDG01067">
    <property type="entry name" value="SPASM/twitch_domain_containing"/>
    <property type="match status" value="1"/>
</dbReference>
<evidence type="ECO:0000256" key="12">
    <source>
        <dbReference type="HAMAP-Rule" id="MF_01225"/>
    </source>
</evidence>
<dbReference type="InterPro" id="IPR013785">
    <property type="entry name" value="Aldolase_TIM"/>
</dbReference>
<dbReference type="CDD" id="cd01335">
    <property type="entry name" value="Radical_SAM"/>
    <property type="match status" value="1"/>
</dbReference>
<evidence type="ECO:0000256" key="7">
    <source>
        <dbReference type="ARBA" id="ARBA00023014"/>
    </source>
</evidence>
<feature type="binding site" evidence="12">
    <location>
        <position position="155"/>
    </location>
    <ligand>
        <name>GTP</name>
        <dbReference type="ChEBI" id="CHEBI:37565"/>
    </ligand>
</feature>
<comment type="subunit">
    <text evidence="12">Monomer and homodimer.</text>
</comment>
<sequence>MRDAFNRTIEYLRVSVTDRCNFRCVYCMPPQGVEPLQHSQILSYEEILRIVTVLTKHGLKRVRLTGGEPLVRRGLIEFVRNLSAIRDLQDIALTTNGSLLAPMAAELKQAGLNRVNISIDTVNAELFHQISGGGRVQDTLDGIEAALSVGLQPVKLNVVATTYLTDADLAFFLNLARNRPVAVRFIEYMPIGYNTADVSISISHLREKLTEIAGAALIPIQFPQGGGPASYFTLPGMIGRLGFIAPISEHFCSSCNRIRLTADGKIKPCLLQNMEFDIKSQLRSGINDLQLAQLLLQAVCLKPAGHELNSSGSADSAVTRQMSQIGG</sequence>
<comment type="catalytic activity">
    <reaction evidence="11 12">
        <text>GTP + AH2 + S-adenosyl-L-methionine = (8S)-3',8-cyclo-7,8-dihydroguanosine 5'-triphosphate + 5'-deoxyadenosine + L-methionine + A + H(+)</text>
        <dbReference type="Rhea" id="RHEA:49576"/>
        <dbReference type="ChEBI" id="CHEBI:13193"/>
        <dbReference type="ChEBI" id="CHEBI:15378"/>
        <dbReference type="ChEBI" id="CHEBI:17319"/>
        <dbReference type="ChEBI" id="CHEBI:17499"/>
        <dbReference type="ChEBI" id="CHEBI:37565"/>
        <dbReference type="ChEBI" id="CHEBI:57844"/>
        <dbReference type="ChEBI" id="CHEBI:59789"/>
        <dbReference type="ChEBI" id="CHEBI:131766"/>
        <dbReference type="EC" id="4.1.99.22"/>
    </reaction>
</comment>
<feature type="domain" description="Radical SAM core" evidence="13">
    <location>
        <begin position="4"/>
        <end position="229"/>
    </location>
</feature>
<dbReference type="RefSeq" id="WP_066238383.1">
    <property type="nucleotide sequence ID" value="NZ_LSGP01000013.1"/>
</dbReference>
<dbReference type="HAMAP" id="MF_01225_B">
    <property type="entry name" value="MoaA_B"/>
    <property type="match status" value="1"/>
</dbReference>
<comment type="similarity">
    <text evidence="12">Belongs to the radical SAM superfamily. MoaA family.</text>
</comment>
<dbReference type="GO" id="GO:0051539">
    <property type="term" value="F:4 iron, 4 sulfur cluster binding"/>
    <property type="evidence" value="ECO:0007669"/>
    <property type="project" value="UniProtKB-UniRule"/>
</dbReference>
<feature type="binding site" evidence="12">
    <location>
        <position position="255"/>
    </location>
    <ligand>
        <name>[4Fe-4S] cluster</name>
        <dbReference type="ChEBI" id="CHEBI:49883"/>
        <label>2</label>
        <note>4Fe-4S-substrate</note>
    </ligand>
</feature>
<keyword evidence="9 12" id="KW-0501">Molybdenum cofactor biosynthesis</keyword>
<evidence type="ECO:0000256" key="11">
    <source>
        <dbReference type="ARBA" id="ARBA00048697"/>
    </source>
</evidence>
<dbReference type="GO" id="GO:0046872">
    <property type="term" value="F:metal ion binding"/>
    <property type="evidence" value="ECO:0007669"/>
    <property type="project" value="UniProtKB-KW"/>
</dbReference>